<gene>
    <name evidence="1" type="ORF">AN221_16020</name>
</gene>
<accession>A0A1E7LU24</accession>
<dbReference type="OrthoDB" id="3699538at2"/>
<protein>
    <recommendedName>
        <fullName evidence="3">Polymerase nucleotidyl transferase domain-containing protein</fullName>
    </recommendedName>
</protein>
<dbReference type="EMBL" id="LJGZ01000077">
    <property type="protein sequence ID" value="OEV19638.1"/>
    <property type="molecule type" value="Genomic_DNA"/>
</dbReference>
<dbReference type="InterPro" id="IPR043519">
    <property type="entry name" value="NT_sf"/>
</dbReference>
<evidence type="ECO:0000313" key="2">
    <source>
        <dbReference type="Proteomes" id="UP000175971"/>
    </source>
</evidence>
<reference evidence="1 2" key="1">
    <citation type="journal article" date="2016" name="Front. Microbiol.">
        <title>Comparative Genomics Analysis of Streptomyces Species Reveals Their Adaptation to the Marine Environment and Their Diversity at the Genomic Level.</title>
        <authorList>
            <person name="Tian X."/>
            <person name="Zhang Z."/>
            <person name="Yang T."/>
            <person name="Chen M."/>
            <person name="Li J."/>
            <person name="Chen F."/>
            <person name="Yang J."/>
            <person name="Li W."/>
            <person name="Zhang B."/>
            <person name="Zhang Z."/>
            <person name="Wu J."/>
            <person name="Zhang C."/>
            <person name="Long L."/>
            <person name="Xiao J."/>
        </authorList>
    </citation>
    <scope>NUCLEOTIDE SEQUENCE [LARGE SCALE GENOMIC DNA]</scope>
    <source>
        <strain evidence="1 2">SCSIO M10372</strain>
    </source>
</reference>
<sequence length="281" mass="31620">MKRERATATLHEMLDRLEQNIWPLDLITEVHLFGSYIRGALEVGDIDVVIQHTTDERWTQHSLSALFSGRDGYAPMRQALRGNRRGVSFQFQERQALEKEGIELLLLWRQGEPITIARQRLAAITPDAAAGRAPRDHVLPTYEAIADQLPRPVRIDLHRWSTEGTATVAAFALSDAQPRSAAALEHMDDRWTSNSPLRRAAAAALAHLENTGLELGRAEVHGRYMTPGASDHMIDCFVDLGWRYWSKAQCYLDDGQAWFEVLPATARQPLHALHITPVPRA</sequence>
<proteinExistence type="predicted"/>
<dbReference type="Gene3D" id="3.30.460.10">
    <property type="entry name" value="Beta Polymerase, domain 2"/>
    <property type="match status" value="1"/>
</dbReference>
<dbReference type="SUPFAM" id="SSF81301">
    <property type="entry name" value="Nucleotidyltransferase"/>
    <property type="match status" value="1"/>
</dbReference>
<dbReference type="Proteomes" id="UP000175971">
    <property type="component" value="Unassembled WGS sequence"/>
</dbReference>
<dbReference type="AlphaFoldDB" id="A0A1E7LU24"/>
<dbReference type="RefSeq" id="WP_070201530.1">
    <property type="nucleotide sequence ID" value="NZ_LJGZ01000077.1"/>
</dbReference>
<evidence type="ECO:0000313" key="1">
    <source>
        <dbReference type="EMBL" id="OEV19638.1"/>
    </source>
</evidence>
<organism evidence="1 2">
    <name type="scientific">Streptomyces nanshensis</name>
    <dbReference type="NCBI Taxonomy" id="518642"/>
    <lineage>
        <taxon>Bacteria</taxon>
        <taxon>Bacillati</taxon>
        <taxon>Actinomycetota</taxon>
        <taxon>Actinomycetes</taxon>
        <taxon>Kitasatosporales</taxon>
        <taxon>Streptomycetaceae</taxon>
        <taxon>Streptomyces</taxon>
    </lineage>
</organism>
<comment type="caution">
    <text evidence="1">The sequence shown here is derived from an EMBL/GenBank/DDBJ whole genome shotgun (WGS) entry which is preliminary data.</text>
</comment>
<keyword evidence="2" id="KW-1185">Reference proteome</keyword>
<evidence type="ECO:0008006" key="3">
    <source>
        <dbReference type="Google" id="ProtNLM"/>
    </source>
</evidence>
<name>A0A1E7LU24_9ACTN</name>
<dbReference type="PATRIC" id="fig|518642.7.peg.5505"/>